<gene>
    <name evidence="1" type="ORF">EVJ58_g10140</name>
</gene>
<accession>A0A4Y9XR26</accession>
<protein>
    <recommendedName>
        <fullName evidence="3">Selenoprotein O</fullName>
    </recommendedName>
</protein>
<evidence type="ECO:0000313" key="2">
    <source>
        <dbReference type="Proteomes" id="UP000298390"/>
    </source>
</evidence>
<evidence type="ECO:0000313" key="1">
    <source>
        <dbReference type="EMBL" id="TFY52212.1"/>
    </source>
</evidence>
<evidence type="ECO:0008006" key="3">
    <source>
        <dbReference type="Google" id="ProtNLM"/>
    </source>
</evidence>
<dbReference type="Proteomes" id="UP000298390">
    <property type="component" value="Unassembled WGS sequence"/>
</dbReference>
<sequence length="144" mass="16291">MAKAVDDWRAWLRKYGARIESERGEWGRDGTDVDAERTREMRGANPRFVLRQWVLEEVIKHVERDVDSGKRLLAKVLQVGSNGSIIAKRADAAAAQMACNPFEPWGGEDHEGDEATLDPELKEERRFCSLGDMNYLGYQCSCSS</sequence>
<dbReference type="EMBL" id="SEKV01001020">
    <property type="protein sequence ID" value="TFY52212.1"/>
    <property type="molecule type" value="Genomic_DNA"/>
</dbReference>
<dbReference type="STRING" id="34475.A0A4Y9XR26"/>
<name>A0A4Y9XR26_9APHY</name>
<proteinExistence type="predicted"/>
<comment type="caution">
    <text evidence="1">The sequence shown here is derived from an EMBL/GenBank/DDBJ whole genome shotgun (WGS) entry which is preliminary data.</text>
</comment>
<reference evidence="1 2" key="1">
    <citation type="submission" date="2019-01" db="EMBL/GenBank/DDBJ databases">
        <title>Genome sequencing of the rare red list fungi Fomitopsis rosea.</title>
        <authorList>
            <person name="Buettner E."/>
            <person name="Kellner H."/>
        </authorList>
    </citation>
    <scope>NUCLEOTIDE SEQUENCE [LARGE SCALE GENOMIC DNA]</scope>
    <source>
        <strain evidence="1 2">DSM 105464</strain>
    </source>
</reference>
<organism evidence="1 2">
    <name type="scientific">Rhodofomes roseus</name>
    <dbReference type="NCBI Taxonomy" id="34475"/>
    <lineage>
        <taxon>Eukaryota</taxon>
        <taxon>Fungi</taxon>
        <taxon>Dikarya</taxon>
        <taxon>Basidiomycota</taxon>
        <taxon>Agaricomycotina</taxon>
        <taxon>Agaricomycetes</taxon>
        <taxon>Polyporales</taxon>
        <taxon>Rhodofomes</taxon>
    </lineage>
</organism>
<dbReference type="AlphaFoldDB" id="A0A4Y9XR26"/>